<accession>A0A543ARU3</accession>
<dbReference type="InParanoid" id="A0A543ARU3"/>
<dbReference type="SUPFAM" id="SSF54637">
    <property type="entry name" value="Thioesterase/thiol ester dehydrase-isomerase"/>
    <property type="match status" value="1"/>
</dbReference>
<feature type="domain" description="LnmK N-terminal" evidence="1">
    <location>
        <begin position="14"/>
        <end position="190"/>
    </location>
</feature>
<name>A0A543ARU3_9ACTN</name>
<comment type="caution">
    <text evidence="2">The sequence shown here is derived from an EMBL/GenBank/DDBJ whole genome shotgun (WGS) entry which is preliminary data.</text>
</comment>
<organism evidence="2 3">
    <name type="scientific">Stackebrandtia endophytica</name>
    <dbReference type="NCBI Taxonomy" id="1496996"/>
    <lineage>
        <taxon>Bacteria</taxon>
        <taxon>Bacillati</taxon>
        <taxon>Actinomycetota</taxon>
        <taxon>Actinomycetes</taxon>
        <taxon>Glycomycetales</taxon>
        <taxon>Glycomycetaceae</taxon>
        <taxon>Stackebrandtia</taxon>
    </lineage>
</organism>
<evidence type="ECO:0000313" key="2">
    <source>
        <dbReference type="EMBL" id="TQL75310.1"/>
    </source>
</evidence>
<evidence type="ECO:0000313" key="3">
    <source>
        <dbReference type="Proteomes" id="UP000317043"/>
    </source>
</evidence>
<protein>
    <submittedName>
        <fullName evidence="2">Putative biosynthetic protein (TIGR04098 family)</fullName>
    </submittedName>
</protein>
<dbReference type="OrthoDB" id="3374280at2"/>
<proteinExistence type="predicted"/>
<gene>
    <name evidence="2" type="ORF">FB566_0807</name>
</gene>
<dbReference type="RefSeq" id="WP_142035068.1">
    <property type="nucleotide sequence ID" value="NZ_JBHTGS010000001.1"/>
</dbReference>
<dbReference type="NCBIfam" id="TIGR04098">
    <property type="entry name" value="LnmK_bifunc"/>
    <property type="match status" value="1"/>
</dbReference>
<keyword evidence="3" id="KW-1185">Reference proteome</keyword>
<sequence>MTTVTKTGDSTVERHDVVRPGMCGHNSLLLGQIGDWTWEAVSRVCDTDVLRAEDATGRPTYLSFYYYRVRGGRLFQPRTPGFGDHLQTSSRVFDFGSESVLTLHRIRRFTRPPSSPPPPFDVDEFYAGTDLDCLYVENFNRWIGRGGQAGNADLVTASPKGFHHRHLPALPDRYSPRRCFHRARTTGTFRADPAELVDVDETTVTYRVDPTRDLNGVGLLYFAAYFSIVDWALLRWWRSRGRSDDAFMRRVVTDQQLCYLGNADAGCEITIRLRVRRHPAETAEIVDLTLHEGDRPLAVCTLHLSDEEMP</sequence>
<dbReference type="AlphaFoldDB" id="A0A543ARU3"/>
<dbReference type="InterPro" id="IPR029069">
    <property type="entry name" value="HotDog_dom_sf"/>
</dbReference>
<dbReference type="Proteomes" id="UP000317043">
    <property type="component" value="Unassembled WGS sequence"/>
</dbReference>
<dbReference type="Pfam" id="PF18238">
    <property type="entry name" value="LnmK_N_HDF"/>
    <property type="match status" value="1"/>
</dbReference>
<dbReference type="InterPro" id="IPR024091">
    <property type="entry name" value="LnmK-like_bifun_acyl/decarbox"/>
</dbReference>
<reference evidence="2 3" key="1">
    <citation type="submission" date="2019-06" db="EMBL/GenBank/DDBJ databases">
        <title>Sequencing the genomes of 1000 actinobacteria strains.</title>
        <authorList>
            <person name="Klenk H.-P."/>
        </authorList>
    </citation>
    <scope>NUCLEOTIDE SEQUENCE [LARGE SCALE GENOMIC DNA]</scope>
    <source>
        <strain evidence="2 3">DSM 45928</strain>
    </source>
</reference>
<dbReference type="Gene3D" id="3.10.129.10">
    <property type="entry name" value="Hotdog Thioesterase"/>
    <property type="match status" value="1"/>
</dbReference>
<dbReference type="EMBL" id="VFOW01000001">
    <property type="protein sequence ID" value="TQL75310.1"/>
    <property type="molecule type" value="Genomic_DNA"/>
</dbReference>
<dbReference type="InterPro" id="IPR040718">
    <property type="entry name" value="LnmK_N_HDF"/>
</dbReference>
<evidence type="ECO:0000259" key="1">
    <source>
        <dbReference type="Pfam" id="PF18238"/>
    </source>
</evidence>